<dbReference type="Pfam" id="PF00903">
    <property type="entry name" value="Glyoxalase"/>
    <property type="match status" value="1"/>
</dbReference>
<dbReference type="InterPro" id="IPR037523">
    <property type="entry name" value="VOC_core"/>
</dbReference>
<evidence type="ECO:0000259" key="1">
    <source>
        <dbReference type="PROSITE" id="PS51819"/>
    </source>
</evidence>
<organism evidence="2 3">
    <name type="scientific">Serinibacter salmoneus</name>
    <dbReference type="NCBI Taxonomy" id="556530"/>
    <lineage>
        <taxon>Bacteria</taxon>
        <taxon>Bacillati</taxon>
        <taxon>Actinomycetota</taxon>
        <taxon>Actinomycetes</taxon>
        <taxon>Micrococcales</taxon>
        <taxon>Beutenbergiaceae</taxon>
        <taxon>Serinibacter</taxon>
    </lineage>
</organism>
<dbReference type="PROSITE" id="PS51819">
    <property type="entry name" value="VOC"/>
    <property type="match status" value="1"/>
</dbReference>
<gene>
    <name evidence="2" type="ORF">ATL40_0118</name>
</gene>
<dbReference type="GO" id="GO:0003824">
    <property type="term" value="F:catalytic activity"/>
    <property type="evidence" value="ECO:0007669"/>
    <property type="project" value="UniProtKB-ARBA"/>
</dbReference>
<proteinExistence type="predicted"/>
<dbReference type="InterPro" id="IPR004360">
    <property type="entry name" value="Glyas_Fos-R_dOase_dom"/>
</dbReference>
<sequence length="425" mass="44675">MTIERALRTETLDHEGAALTVDVHGGPAGPHRPLMVIGSPMGADGFTDLVGHITDRMVITYDPRGTGRSPREETGEITPSRHAADLAAIIRALDLGQVDMFASSGGAVNALALVVEHPGLVHTLVAHEPPVLSLLPDAKAAHAAVEEIGRAYQERGFGAGMAQFIAFVSHKGEIGRGGIGTADPADFGLPASDDGTRGDPLLEVNLRPNTRYVPDDVALLGGSTRLVIAVGAESDHEPAHRSAEALAEILHLPAIRFPGDHGGFAGPSAGMAGKPEEFAGRLLEVLGDGSLRWSLEVVIVPVTNLDVSIAFYRDQAGFTLDHRTTDDHMDVAQLTPRGSGCSIVMGTLPSHNEMAPGSLKGLHLVVPDARAAHAELRSRGVEVSDVQAFDDRDGGTFFGFADPDGNTWAVQQIQARREAPLLSPG</sequence>
<dbReference type="Gene3D" id="3.40.50.1820">
    <property type="entry name" value="alpha/beta hydrolase"/>
    <property type="match status" value="1"/>
</dbReference>
<dbReference type="RefSeq" id="WP_098467835.1">
    <property type="nucleotide sequence ID" value="NZ_PDJD01000001.1"/>
</dbReference>
<comment type="caution">
    <text evidence="2">The sequence shown here is derived from an EMBL/GenBank/DDBJ whole genome shotgun (WGS) entry which is preliminary data.</text>
</comment>
<accession>A0A2A9CVY3</accession>
<dbReference type="InterPro" id="IPR029068">
    <property type="entry name" value="Glyas_Bleomycin-R_OHBP_Dase"/>
</dbReference>
<dbReference type="OrthoDB" id="3210164at2"/>
<dbReference type="AlphaFoldDB" id="A0A2A9CVY3"/>
<evidence type="ECO:0000313" key="3">
    <source>
        <dbReference type="Proteomes" id="UP000224915"/>
    </source>
</evidence>
<dbReference type="SUPFAM" id="SSF53474">
    <property type="entry name" value="alpha/beta-Hydrolases"/>
    <property type="match status" value="1"/>
</dbReference>
<reference evidence="2 3" key="1">
    <citation type="submission" date="2017-10" db="EMBL/GenBank/DDBJ databases">
        <title>Sequencing the genomes of 1000 actinobacteria strains.</title>
        <authorList>
            <person name="Klenk H.-P."/>
        </authorList>
    </citation>
    <scope>NUCLEOTIDE SEQUENCE [LARGE SCALE GENOMIC DNA]</scope>
    <source>
        <strain evidence="2 3">DSM 21801</strain>
    </source>
</reference>
<name>A0A2A9CVY3_9MICO</name>
<dbReference type="InterPro" id="IPR029058">
    <property type="entry name" value="AB_hydrolase_fold"/>
</dbReference>
<dbReference type="SUPFAM" id="SSF54593">
    <property type="entry name" value="Glyoxalase/Bleomycin resistance protein/Dihydroxybiphenyl dioxygenase"/>
    <property type="match status" value="1"/>
</dbReference>
<dbReference type="EMBL" id="PDJD01000001">
    <property type="protein sequence ID" value="PFG18578.1"/>
    <property type="molecule type" value="Genomic_DNA"/>
</dbReference>
<evidence type="ECO:0000313" key="2">
    <source>
        <dbReference type="EMBL" id="PFG18578.1"/>
    </source>
</evidence>
<dbReference type="Gene3D" id="3.10.180.10">
    <property type="entry name" value="2,3-Dihydroxybiphenyl 1,2-Dioxygenase, domain 1"/>
    <property type="match status" value="1"/>
</dbReference>
<feature type="domain" description="VOC" evidence="1">
    <location>
        <begin position="294"/>
        <end position="413"/>
    </location>
</feature>
<keyword evidence="3" id="KW-1185">Reference proteome</keyword>
<dbReference type="Proteomes" id="UP000224915">
    <property type="component" value="Unassembled WGS sequence"/>
</dbReference>
<dbReference type="Pfam" id="PF00561">
    <property type="entry name" value="Abhydrolase_1"/>
    <property type="match status" value="1"/>
</dbReference>
<protein>
    <submittedName>
        <fullName evidence="2">Pimeloyl-ACP methyl ester carboxylesterase</fullName>
    </submittedName>
</protein>
<dbReference type="InterPro" id="IPR000073">
    <property type="entry name" value="AB_hydrolase_1"/>
</dbReference>